<dbReference type="InterPro" id="IPR029753">
    <property type="entry name" value="D-isomer_DH_CS"/>
</dbReference>
<dbReference type="PANTHER" id="PTHR10996:SF178">
    <property type="entry name" value="2-HYDROXYACID DEHYDROGENASE YGL185C-RELATED"/>
    <property type="match status" value="1"/>
</dbReference>
<dbReference type="GO" id="GO:0047545">
    <property type="term" value="F:(S)-2-hydroxyglutarate dehydrogenase activity"/>
    <property type="evidence" value="ECO:0007669"/>
    <property type="project" value="UniProtKB-ARBA"/>
</dbReference>
<comment type="similarity">
    <text evidence="1 4">Belongs to the D-isomer specific 2-hydroxyacid dehydrogenase family.</text>
</comment>
<dbReference type="AlphaFoldDB" id="A0A6N6M5P7"/>
<evidence type="ECO:0008006" key="9">
    <source>
        <dbReference type="Google" id="ProtNLM"/>
    </source>
</evidence>
<dbReference type="InterPro" id="IPR006140">
    <property type="entry name" value="D-isomer_DH_NAD-bd"/>
</dbReference>
<dbReference type="InterPro" id="IPR036291">
    <property type="entry name" value="NAD(P)-bd_dom_sf"/>
</dbReference>
<accession>A0A6N6M5P7</accession>
<evidence type="ECO:0000313" key="7">
    <source>
        <dbReference type="EMBL" id="KAB1063365.1"/>
    </source>
</evidence>
<dbReference type="GO" id="GO:0005829">
    <property type="term" value="C:cytosol"/>
    <property type="evidence" value="ECO:0007669"/>
    <property type="project" value="TreeGrafter"/>
</dbReference>
<keyword evidence="8" id="KW-1185">Reference proteome</keyword>
<organism evidence="7 8">
    <name type="scientific">Salibacter halophilus</name>
    <dbReference type="NCBI Taxonomy" id="1803916"/>
    <lineage>
        <taxon>Bacteria</taxon>
        <taxon>Pseudomonadati</taxon>
        <taxon>Bacteroidota</taxon>
        <taxon>Flavobacteriia</taxon>
        <taxon>Flavobacteriales</taxon>
        <taxon>Salibacteraceae</taxon>
        <taxon>Salibacter</taxon>
    </lineage>
</organism>
<dbReference type="GO" id="GO:0006564">
    <property type="term" value="P:L-serine biosynthetic process"/>
    <property type="evidence" value="ECO:0007669"/>
    <property type="project" value="UniProtKB-ARBA"/>
</dbReference>
<dbReference type="Proteomes" id="UP000435357">
    <property type="component" value="Unassembled WGS sequence"/>
</dbReference>
<dbReference type="EMBL" id="WACR01000008">
    <property type="protein sequence ID" value="KAB1063365.1"/>
    <property type="molecule type" value="Genomic_DNA"/>
</dbReference>
<evidence type="ECO:0000259" key="6">
    <source>
        <dbReference type="Pfam" id="PF02826"/>
    </source>
</evidence>
<dbReference type="SUPFAM" id="SSF51735">
    <property type="entry name" value="NAD(P)-binding Rossmann-fold domains"/>
    <property type="match status" value="1"/>
</dbReference>
<dbReference type="Gene3D" id="3.40.50.720">
    <property type="entry name" value="NAD(P)-binding Rossmann-like Domain"/>
    <property type="match status" value="2"/>
</dbReference>
<keyword evidence="2 4" id="KW-0560">Oxidoreductase</keyword>
<dbReference type="PANTHER" id="PTHR10996">
    <property type="entry name" value="2-HYDROXYACID DEHYDROGENASE-RELATED"/>
    <property type="match status" value="1"/>
</dbReference>
<evidence type="ECO:0000259" key="5">
    <source>
        <dbReference type="Pfam" id="PF00389"/>
    </source>
</evidence>
<dbReference type="PROSITE" id="PS00670">
    <property type="entry name" value="D_2_HYDROXYACID_DH_2"/>
    <property type="match status" value="1"/>
</dbReference>
<evidence type="ECO:0000256" key="1">
    <source>
        <dbReference type="ARBA" id="ARBA00005854"/>
    </source>
</evidence>
<dbReference type="GO" id="GO:0004617">
    <property type="term" value="F:phosphoglycerate dehydrogenase activity"/>
    <property type="evidence" value="ECO:0007669"/>
    <property type="project" value="UniProtKB-ARBA"/>
</dbReference>
<feature type="domain" description="D-isomer specific 2-hydroxyacid dehydrogenase NAD-binding" evidence="6">
    <location>
        <begin position="105"/>
        <end position="289"/>
    </location>
</feature>
<dbReference type="OrthoDB" id="9777288at2"/>
<dbReference type="GO" id="GO:0016618">
    <property type="term" value="F:hydroxypyruvate reductase [NAD(P)H] activity"/>
    <property type="evidence" value="ECO:0007669"/>
    <property type="project" value="TreeGrafter"/>
</dbReference>
<dbReference type="Pfam" id="PF02826">
    <property type="entry name" value="2-Hacid_dh_C"/>
    <property type="match status" value="1"/>
</dbReference>
<protein>
    <recommendedName>
        <fullName evidence="9">Hydroxyacid dehydrogenase</fullName>
    </recommendedName>
</protein>
<dbReference type="InterPro" id="IPR006139">
    <property type="entry name" value="D-isomer_2_OHA_DH_cat_dom"/>
</dbReference>
<evidence type="ECO:0000256" key="4">
    <source>
        <dbReference type="RuleBase" id="RU003719"/>
    </source>
</evidence>
<comment type="caution">
    <text evidence="7">The sequence shown here is derived from an EMBL/GenBank/DDBJ whole genome shotgun (WGS) entry which is preliminary data.</text>
</comment>
<feature type="domain" description="D-isomer specific 2-hydroxyacid dehydrogenase catalytic" evidence="5">
    <location>
        <begin position="3"/>
        <end position="305"/>
    </location>
</feature>
<gene>
    <name evidence="7" type="ORF">F3059_09860</name>
</gene>
<dbReference type="InterPro" id="IPR050223">
    <property type="entry name" value="D-isomer_2-hydroxyacid_DH"/>
</dbReference>
<evidence type="ECO:0000256" key="2">
    <source>
        <dbReference type="ARBA" id="ARBA00023002"/>
    </source>
</evidence>
<reference evidence="7 8" key="1">
    <citation type="submission" date="2019-09" db="EMBL/GenBank/DDBJ databases">
        <title>Genomes of Cryomorphaceae.</title>
        <authorList>
            <person name="Bowman J.P."/>
        </authorList>
    </citation>
    <scope>NUCLEOTIDE SEQUENCE [LARGE SCALE GENOMIC DNA]</scope>
    <source>
        <strain evidence="7 8">KCTC 52047</strain>
    </source>
</reference>
<keyword evidence="3" id="KW-0520">NAD</keyword>
<evidence type="ECO:0000256" key="3">
    <source>
        <dbReference type="ARBA" id="ARBA00023027"/>
    </source>
</evidence>
<dbReference type="RefSeq" id="WP_151168744.1">
    <property type="nucleotide sequence ID" value="NZ_WACR01000008.1"/>
</dbReference>
<dbReference type="GO" id="GO:0051287">
    <property type="term" value="F:NAD binding"/>
    <property type="evidence" value="ECO:0007669"/>
    <property type="project" value="InterPro"/>
</dbReference>
<dbReference type="GO" id="GO:0030267">
    <property type="term" value="F:glyoxylate reductase (NADPH) activity"/>
    <property type="evidence" value="ECO:0007669"/>
    <property type="project" value="TreeGrafter"/>
</dbReference>
<proteinExistence type="inferred from homology"/>
<name>A0A6N6M5P7_9FLAO</name>
<evidence type="ECO:0000313" key="8">
    <source>
        <dbReference type="Proteomes" id="UP000435357"/>
    </source>
</evidence>
<dbReference type="SUPFAM" id="SSF52283">
    <property type="entry name" value="Formate/glycerate dehydrogenase catalytic domain-like"/>
    <property type="match status" value="1"/>
</dbReference>
<dbReference type="Pfam" id="PF00389">
    <property type="entry name" value="2-Hacid_dh"/>
    <property type="match status" value="1"/>
</dbReference>
<dbReference type="FunFam" id="3.40.50.720:FF:000041">
    <property type="entry name" value="D-3-phosphoglycerate dehydrogenase"/>
    <property type="match status" value="1"/>
</dbReference>
<sequence length="312" mass="35455">MNVLFIDTVHPALWQDLTKNGFNCIDGTYWDRDEVLDALNDVQGIVIRSKFKIDEEFLEKAKDLRFIARSGSGLENINRELTEKKGIKVFNSPEGNCDAVAEHAMGMLLSLFTNLIRSDREVREGHWYREENRGIELGGKTVGIIGYGHTGQAFAKRLSSFGCEVLAYDKFKSDFGSDHVKEVSYEDILEKSDIISFHVPLTEETRYIADRRFFSQSRKAVYLINTSRGEVVNTEHLVEALKGGLIMGACLDVLEYEKSSFENIDHKNLPDSFKYLTESDQVVLSPHIAGWTFESYERLSTVLATKILGEFK</sequence>